<reference evidence="7 8" key="1">
    <citation type="journal article" date="2016" name="Nat. Commun.">
        <title>Thousands of microbial genomes shed light on interconnected biogeochemical processes in an aquifer system.</title>
        <authorList>
            <person name="Anantharaman K."/>
            <person name="Brown C.T."/>
            <person name="Hug L.A."/>
            <person name="Sharon I."/>
            <person name="Castelle C.J."/>
            <person name="Probst A.J."/>
            <person name="Thomas B.C."/>
            <person name="Singh A."/>
            <person name="Wilkins M.J."/>
            <person name="Karaoz U."/>
            <person name="Brodie E.L."/>
            <person name="Williams K.H."/>
            <person name="Hubbard S.S."/>
            <person name="Banfield J.F."/>
        </authorList>
    </citation>
    <scope>NUCLEOTIDE SEQUENCE [LARGE SCALE GENOMIC DNA]</scope>
</reference>
<evidence type="ECO:0000256" key="4">
    <source>
        <dbReference type="HAMAP-Rule" id="MF_00693"/>
    </source>
</evidence>
<gene>
    <name evidence="7" type="ORF">A3F94_02945</name>
</gene>
<dbReference type="FunFam" id="1.10.10.200:FF:000002">
    <property type="entry name" value="Probable transcriptional regulatory protein CLM62_37755"/>
    <property type="match status" value="1"/>
</dbReference>
<dbReference type="Gene3D" id="1.10.10.200">
    <property type="match status" value="1"/>
</dbReference>
<dbReference type="Pfam" id="PF01709">
    <property type="entry name" value="Transcrip_reg"/>
    <property type="match status" value="1"/>
</dbReference>
<dbReference type="InterPro" id="IPR048300">
    <property type="entry name" value="TACO1_YebC-like_2nd/3rd_dom"/>
</dbReference>
<dbReference type="InterPro" id="IPR017856">
    <property type="entry name" value="Integrase-like_N"/>
</dbReference>
<evidence type="ECO:0000256" key="3">
    <source>
        <dbReference type="ARBA" id="ARBA00023163"/>
    </source>
</evidence>
<keyword evidence="4" id="KW-0238">DNA-binding</keyword>
<evidence type="ECO:0000313" key="8">
    <source>
        <dbReference type="Proteomes" id="UP000176770"/>
    </source>
</evidence>
<dbReference type="AlphaFoldDB" id="A0A1G2HIF0"/>
<evidence type="ECO:0000313" key="7">
    <source>
        <dbReference type="EMBL" id="OGZ62257.1"/>
    </source>
</evidence>
<dbReference type="InterPro" id="IPR049083">
    <property type="entry name" value="TACO1_YebC_N"/>
</dbReference>
<dbReference type="InterPro" id="IPR002876">
    <property type="entry name" value="Transcrip_reg_TACO1-like"/>
</dbReference>
<evidence type="ECO:0000259" key="5">
    <source>
        <dbReference type="Pfam" id="PF01709"/>
    </source>
</evidence>
<comment type="similarity">
    <text evidence="1 4">Belongs to the TACO1 family.</text>
</comment>
<protein>
    <recommendedName>
        <fullName evidence="4">Probable transcriptional regulatory protein A3F94_02945</fullName>
    </recommendedName>
</protein>
<evidence type="ECO:0000256" key="2">
    <source>
        <dbReference type="ARBA" id="ARBA00023015"/>
    </source>
</evidence>
<dbReference type="EMBL" id="MHOK01000005">
    <property type="protein sequence ID" value="OGZ62257.1"/>
    <property type="molecule type" value="Genomic_DNA"/>
</dbReference>
<keyword evidence="3 4" id="KW-0804">Transcription</keyword>
<keyword evidence="4" id="KW-0963">Cytoplasm</keyword>
<dbReference type="SUPFAM" id="SSF75625">
    <property type="entry name" value="YebC-like"/>
    <property type="match status" value="1"/>
</dbReference>
<organism evidence="7 8">
    <name type="scientific">Candidatus Spechtbacteria bacterium RIFCSPLOWO2_12_FULL_38_22</name>
    <dbReference type="NCBI Taxonomy" id="1802165"/>
    <lineage>
        <taxon>Bacteria</taxon>
        <taxon>Candidatus Spechtiibacteriota</taxon>
    </lineage>
</organism>
<proteinExistence type="inferred from homology"/>
<feature type="domain" description="TACO1/YebC-like N-terminal" evidence="6">
    <location>
        <begin position="5"/>
        <end position="76"/>
    </location>
</feature>
<accession>A0A1G2HIF0</accession>
<comment type="caution">
    <text evidence="7">The sequence shown here is derived from an EMBL/GenBank/DDBJ whole genome shotgun (WGS) entry which is preliminary data.</text>
</comment>
<feature type="domain" description="TACO1/YebC-like second and third" evidence="5">
    <location>
        <begin position="83"/>
        <end position="238"/>
    </location>
</feature>
<dbReference type="GO" id="GO:0003677">
    <property type="term" value="F:DNA binding"/>
    <property type="evidence" value="ECO:0007669"/>
    <property type="project" value="UniProtKB-UniRule"/>
</dbReference>
<evidence type="ECO:0000259" key="6">
    <source>
        <dbReference type="Pfam" id="PF20772"/>
    </source>
</evidence>
<dbReference type="PANTHER" id="PTHR12532">
    <property type="entry name" value="TRANSLATIONAL ACTIVATOR OF CYTOCHROME C OXIDASE 1"/>
    <property type="match status" value="1"/>
</dbReference>
<dbReference type="Pfam" id="PF20772">
    <property type="entry name" value="TACO1_YebC_N"/>
    <property type="match status" value="1"/>
</dbReference>
<dbReference type="HAMAP" id="MF_00693">
    <property type="entry name" value="Transcrip_reg_TACO1"/>
    <property type="match status" value="1"/>
</dbReference>
<dbReference type="InterPro" id="IPR026564">
    <property type="entry name" value="Transcrip_reg_TACO1-like_dom3"/>
</dbReference>
<dbReference type="Gene3D" id="3.30.70.980">
    <property type="match status" value="2"/>
</dbReference>
<dbReference type="PANTHER" id="PTHR12532:SF0">
    <property type="entry name" value="TRANSLATIONAL ACTIVATOR OF CYTOCHROME C OXIDASE 1"/>
    <property type="match status" value="1"/>
</dbReference>
<evidence type="ECO:0000256" key="1">
    <source>
        <dbReference type="ARBA" id="ARBA00008724"/>
    </source>
</evidence>
<name>A0A1G2HIF0_9BACT</name>
<dbReference type="NCBIfam" id="NF001030">
    <property type="entry name" value="PRK00110.1"/>
    <property type="match status" value="1"/>
</dbReference>
<dbReference type="InterPro" id="IPR029072">
    <property type="entry name" value="YebC-like"/>
</dbReference>
<dbReference type="Proteomes" id="UP000176770">
    <property type="component" value="Unassembled WGS sequence"/>
</dbReference>
<dbReference type="NCBIfam" id="NF009044">
    <property type="entry name" value="PRK12378.1"/>
    <property type="match status" value="1"/>
</dbReference>
<dbReference type="STRING" id="1802165.A3F94_02945"/>
<dbReference type="NCBIfam" id="TIGR01033">
    <property type="entry name" value="YebC/PmpR family DNA-binding transcriptional regulator"/>
    <property type="match status" value="1"/>
</dbReference>
<comment type="subcellular location">
    <subcellularLocation>
        <location evidence="4">Cytoplasm</location>
    </subcellularLocation>
</comment>
<dbReference type="GO" id="GO:0006355">
    <property type="term" value="P:regulation of DNA-templated transcription"/>
    <property type="evidence" value="ECO:0007669"/>
    <property type="project" value="UniProtKB-UniRule"/>
</dbReference>
<dbReference type="GO" id="GO:0005737">
    <property type="term" value="C:cytoplasm"/>
    <property type="evidence" value="ECO:0007669"/>
    <property type="project" value="UniProtKB-SubCell"/>
</dbReference>
<sequence length="240" mass="26549">MSGHSKWANIKNKKTAMDQKRADVFGKLAKIITVAATHGGGDLGANYTLRTEVEKAKELNMPKDKIEAAIKKGTGEDKSGTQLEELLMEAYGPGNSALLIQTITDNRNRTASEVKQILNKNNGKPVGEGGVRWMFQYVGVLKIPKDNVKNIEEFELRAIDAGAQDMKEEEGCVIIYTNINNLQAMQSILEKEGFQNVDSGLEWVAKDEIEISQGDQKKLEALFEALDENDDVQAIYSNTK</sequence>
<keyword evidence="2 4" id="KW-0805">Transcription regulation</keyword>